<name>A0ABQ5HJJ0_9ASTR</name>
<evidence type="ECO:0000313" key="3">
    <source>
        <dbReference type="Proteomes" id="UP001151760"/>
    </source>
</evidence>
<evidence type="ECO:0000313" key="2">
    <source>
        <dbReference type="EMBL" id="GJT87308.1"/>
    </source>
</evidence>
<protein>
    <recommendedName>
        <fullName evidence="4">Transposase (Putative), gypsy type</fullName>
    </recommendedName>
</protein>
<feature type="region of interest" description="Disordered" evidence="1">
    <location>
        <begin position="234"/>
        <end position="256"/>
    </location>
</feature>
<gene>
    <name evidence="2" type="ORF">Tco_1069025</name>
</gene>
<dbReference type="EMBL" id="BQNB010019628">
    <property type="protein sequence ID" value="GJT87308.1"/>
    <property type="molecule type" value="Genomic_DNA"/>
</dbReference>
<evidence type="ECO:0000256" key="1">
    <source>
        <dbReference type="SAM" id="MobiDB-lite"/>
    </source>
</evidence>
<accession>A0ABQ5HJJ0</accession>
<feature type="compositionally biased region" description="Basic residues" evidence="1">
    <location>
        <begin position="206"/>
        <end position="215"/>
    </location>
</feature>
<sequence>MYSHIISLRQYLLECTSEYGISEDLHLEFPGPEERIVDFLEGKVGVYTKFFEFANFRLPISQFLFDILSHYQIHLSQLSVIGVAKDEMPVKGSYSAKDVAVLNTRGTPIQKQPEALLCVVGLSRRYFLGDDMYPTFLNDDDREMDLFNLISAPNPTKVKTGTHPRAAYKVPLLTDTANCVIAMEDAMRDGTTCQAQDKLSQETPRKRLRRPRSTRGGKSLAAMGLGADSTFTSAAQETPADVSDPEPLSYAKPQPYSQQDIAYKRASYYDRRSYRVPATEIPTGGVATTEVPSLFYAESPESKRSMSISSGHPELYINLGGV</sequence>
<keyword evidence="3" id="KW-1185">Reference proteome</keyword>
<reference evidence="2" key="2">
    <citation type="submission" date="2022-01" db="EMBL/GenBank/DDBJ databases">
        <authorList>
            <person name="Yamashiro T."/>
            <person name="Shiraishi A."/>
            <person name="Satake H."/>
            <person name="Nakayama K."/>
        </authorList>
    </citation>
    <scope>NUCLEOTIDE SEQUENCE</scope>
</reference>
<reference evidence="2" key="1">
    <citation type="journal article" date="2022" name="Int. J. Mol. Sci.">
        <title>Draft Genome of Tanacetum Coccineum: Genomic Comparison of Closely Related Tanacetum-Family Plants.</title>
        <authorList>
            <person name="Yamashiro T."/>
            <person name="Shiraishi A."/>
            <person name="Nakayama K."/>
            <person name="Satake H."/>
        </authorList>
    </citation>
    <scope>NUCLEOTIDE SEQUENCE</scope>
</reference>
<comment type="caution">
    <text evidence="2">The sequence shown here is derived from an EMBL/GenBank/DDBJ whole genome shotgun (WGS) entry which is preliminary data.</text>
</comment>
<dbReference type="Proteomes" id="UP001151760">
    <property type="component" value="Unassembled WGS sequence"/>
</dbReference>
<organism evidence="2 3">
    <name type="scientific">Tanacetum coccineum</name>
    <dbReference type="NCBI Taxonomy" id="301880"/>
    <lineage>
        <taxon>Eukaryota</taxon>
        <taxon>Viridiplantae</taxon>
        <taxon>Streptophyta</taxon>
        <taxon>Embryophyta</taxon>
        <taxon>Tracheophyta</taxon>
        <taxon>Spermatophyta</taxon>
        <taxon>Magnoliopsida</taxon>
        <taxon>eudicotyledons</taxon>
        <taxon>Gunneridae</taxon>
        <taxon>Pentapetalae</taxon>
        <taxon>asterids</taxon>
        <taxon>campanulids</taxon>
        <taxon>Asterales</taxon>
        <taxon>Asteraceae</taxon>
        <taxon>Asteroideae</taxon>
        <taxon>Anthemideae</taxon>
        <taxon>Anthemidinae</taxon>
        <taxon>Tanacetum</taxon>
    </lineage>
</organism>
<proteinExistence type="predicted"/>
<feature type="region of interest" description="Disordered" evidence="1">
    <location>
        <begin position="192"/>
        <end position="222"/>
    </location>
</feature>
<evidence type="ECO:0008006" key="4">
    <source>
        <dbReference type="Google" id="ProtNLM"/>
    </source>
</evidence>